<dbReference type="SUPFAM" id="SSF47729">
    <property type="entry name" value="IHF-like DNA-binding proteins"/>
    <property type="match status" value="1"/>
</dbReference>
<dbReference type="Pfam" id="PF00216">
    <property type="entry name" value="Bac_DNA_binding"/>
    <property type="match status" value="1"/>
</dbReference>
<keyword evidence="3" id="KW-1185">Reference proteome</keyword>
<dbReference type="Gene3D" id="4.10.520.10">
    <property type="entry name" value="IHF-like DNA-binding proteins"/>
    <property type="match status" value="1"/>
</dbReference>
<comment type="caution">
    <text evidence="2">The sequence shown here is derived from an EMBL/GenBank/DDBJ whole genome shotgun (WGS) entry which is preliminary data.</text>
</comment>
<keyword evidence="2" id="KW-0238">DNA-binding</keyword>
<dbReference type="Proteomes" id="UP000755585">
    <property type="component" value="Unassembled WGS sequence"/>
</dbReference>
<proteinExistence type="predicted"/>
<organism evidence="2 3">
    <name type="scientific">Kribbella aluminosa</name>
    <dbReference type="NCBI Taxonomy" id="416017"/>
    <lineage>
        <taxon>Bacteria</taxon>
        <taxon>Bacillati</taxon>
        <taxon>Actinomycetota</taxon>
        <taxon>Actinomycetes</taxon>
        <taxon>Propionibacteriales</taxon>
        <taxon>Kribbellaceae</taxon>
        <taxon>Kribbella</taxon>
    </lineage>
</organism>
<accession>A0ABS4UC00</accession>
<gene>
    <name evidence="2" type="ORF">JOF29_000240</name>
</gene>
<dbReference type="EMBL" id="JAGINT010000001">
    <property type="protein sequence ID" value="MBP2349157.1"/>
    <property type="molecule type" value="Genomic_DNA"/>
</dbReference>
<reference evidence="2 3" key="1">
    <citation type="submission" date="2021-03" db="EMBL/GenBank/DDBJ databases">
        <title>Sequencing the genomes of 1000 actinobacteria strains.</title>
        <authorList>
            <person name="Klenk H.-P."/>
        </authorList>
    </citation>
    <scope>NUCLEOTIDE SEQUENCE [LARGE SCALE GENOMIC DNA]</scope>
    <source>
        <strain evidence="2 3">DSM 18824</strain>
    </source>
</reference>
<dbReference type="GO" id="GO:0003677">
    <property type="term" value="F:DNA binding"/>
    <property type="evidence" value="ECO:0007669"/>
    <property type="project" value="UniProtKB-KW"/>
</dbReference>
<dbReference type="RefSeq" id="WP_245357395.1">
    <property type="nucleotide sequence ID" value="NZ_BAAAVU010000028.1"/>
</dbReference>
<evidence type="ECO:0000256" key="1">
    <source>
        <dbReference type="SAM" id="MobiDB-lite"/>
    </source>
</evidence>
<feature type="region of interest" description="Disordered" evidence="1">
    <location>
        <begin position="1"/>
        <end position="26"/>
    </location>
</feature>
<evidence type="ECO:0000313" key="2">
    <source>
        <dbReference type="EMBL" id="MBP2349157.1"/>
    </source>
</evidence>
<dbReference type="InterPro" id="IPR010992">
    <property type="entry name" value="IHF-like_DNA-bd_dom_sf"/>
</dbReference>
<dbReference type="InterPro" id="IPR000119">
    <property type="entry name" value="Hist_DNA-bd"/>
</dbReference>
<name>A0ABS4UC00_9ACTN</name>
<feature type="compositionally biased region" description="Polar residues" evidence="1">
    <location>
        <begin position="1"/>
        <end position="13"/>
    </location>
</feature>
<protein>
    <submittedName>
        <fullName evidence="2">Nucleoid DNA-binding protein</fullName>
    </submittedName>
</protein>
<sequence>MLTIQETSSGQPSPTKPALRRNREQGLNMTQVMTDPHRRVARREFISRVAARSGWPIKTVTSVYEEIFGELMDAVAQGETVVLTGFGRFYHQAHKGHKVHFGQSAVDDYSVLKFSASPIVNRQLEGQPSLTDEAIVEDEPA</sequence>
<evidence type="ECO:0000313" key="3">
    <source>
        <dbReference type="Proteomes" id="UP000755585"/>
    </source>
</evidence>